<dbReference type="Proteomes" id="UP000193870">
    <property type="component" value="Unassembled WGS sequence"/>
</dbReference>
<dbReference type="OrthoDB" id="9761969at2"/>
<dbReference type="InterPro" id="IPR020476">
    <property type="entry name" value="Nudix_hydrolase"/>
</dbReference>
<gene>
    <name evidence="3" type="primary">mutT4</name>
    <name evidence="3" type="ORF">PAM7066_02970</name>
</gene>
<name>A0A1Y5TEK4_9RHOB</name>
<dbReference type="PROSITE" id="PS51462">
    <property type="entry name" value="NUDIX"/>
    <property type="match status" value="1"/>
</dbReference>
<proteinExistence type="predicted"/>
<evidence type="ECO:0000259" key="2">
    <source>
        <dbReference type="PROSITE" id="PS51462"/>
    </source>
</evidence>
<dbReference type="EMBL" id="FWFV01000009">
    <property type="protein sequence ID" value="SLN60175.1"/>
    <property type="molecule type" value="Genomic_DNA"/>
</dbReference>
<dbReference type="PRINTS" id="PR00502">
    <property type="entry name" value="NUDIXFAMILY"/>
</dbReference>
<keyword evidence="1 3" id="KW-0378">Hydrolase</keyword>
<dbReference type="SUPFAM" id="SSF55811">
    <property type="entry name" value="Nudix"/>
    <property type="match status" value="1"/>
</dbReference>
<dbReference type="Gene3D" id="3.90.79.10">
    <property type="entry name" value="Nucleoside Triphosphate Pyrophosphohydrolase"/>
    <property type="match status" value="1"/>
</dbReference>
<keyword evidence="4" id="KW-1185">Reference proteome</keyword>
<dbReference type="PANTHER" id="PTHR43736">
    <property type="entry name" value="ADP-RIBOSE PYROPHOSPHATASE"/>
    <property type="match status" value="1"/>
</dbReference>
<dbReference type="Pfam" id="PF00293">
    <property type="entry name" value="NUDIX"/>
    <property type="match status" value="1"/>
</dbReference>
<feature type="domain" description="Nudix hydrolase" evidence="2">
    <location>
        <begin position="3"/>
        <end position="129"/>
    </location>
</feature>
<dbReference type="PANTHER" id="PTHR43736:SF1">
    <property type="entry name" value="DIHYDRONEOPTERIN TRIPHOSPHATE DIPHOSPHATASE"/>
    <property type="match status" value="1"/>
</dbReference>
<sequence>MQVERHGAAAVVLWRGHVLLARRINPPDAGLWGYPGGHVEPGETAFQAAIRELHEETSVVAAPVALLDTLHVGGADSPRFRLDMVLCRYVSGDPVAADDISAAAWIPFTEVETAARRMSRDVDTILVRARAYQ</sequence>
<protein>
    <submittedName>
        <fullName evidence="3">Putative mutator protein MutT4</fullName>
        <ecNumber evidence="3">3.6.1.-</ecNumber>
    </submittedName>
</protein>
<dbReference type="CDD" id="cd04673">
    <property type="entry name" value="NUDIX_ADPRase"/>
    <property type="match status" value="1"/>
</dbReference>
<accession>A0A1Y5TEK4</accession>
<evidence type="ECO:0000313" key="3">
    <source>
        <dbReference type="EMBL" id="SLN60175.1"/>
    </source>
</evidence>
<reference evidence="3 4" key="1">
    <citation type="submission" date="2017-03" db="EMBL/GenBank/DDBJ databases">
        <authorList>
            <person name="Afonso C.L."/>
            <person name="Miller P.J."/>
            <person name="Scott M.A."/>
            <person name="Spackman E."/>
            <person name="Goraichik I."/>
            <person name="Dimitrov K.M."/>
            <person name="Suarez D.L."/>
            <person name="Swayne D.E."/>
        </authorList>
    </citation>
    <scope>NUCLEOTIDE SEQUENCE [LARGE SCALE GENOMIC DNA]</scope>
    <source>
        <strain evidence="3 4">CECT 7066</strain>
    </source>
</reference>
<evidence type="ECO:0000313" key="4">
    <source>
        <dbReference type="Proteomes" id="UP000193870"/>
    </source>
</evidence>
<organism evidence="3 4">
    <name type="scientific">Palleronia marisminoris</name>
    <dbReference type="NCBI Taxonomy" id="315423"/>
    <lineage>
        <taxon>Bacteria</taxon>
        <taxon>Pseudomonadati</taxon>
        <taxon>Pseudomonadota</taxon>
        <taxon>Alphaproteobacteria</taxon>
        <taxon>Rhodobacterales</taxon>
        <taxon>Roseobacteraceae</taxon>
        <taxon>Palleronia</taxon>
    </lineage>
</organism>
<dbReference type="RefSeq" id="WP_085854967.1">
    <property type="nucleotide sequence ID" value="NZ_FOPF01000010.1"/>
</dbReference>
<dbReference type="InterPro" id="IPR000086">
    <property type="entry name" value="NUDIX_hydrolase_dom"/>
</dbReference>
<dbReference type="EC" id="3.6.1.-" evidence="3"/>
<dbReference type="AlphaFoldDB" id="A0A1Y5TEK4"/>
<dbReference type="STRING" id="315423.SAMN04488020_110108"/>
<evidence type="ECO:0000256" key="1">
    <source>
        <dbReference type="ARBA" id="ARBA00022801"/>
    </source>
</evidence>
<dbReference type="GO" id="GO:0016787">
    <property type="term" value="F:hydrolase activity"/>
    <property type="evidence" value="ECO:0007669"/>
    <property type="project" value="UniProtKB-KW"/>
</dbReference>
<dbReference type="InterPro" id="IPR015797">
    <property type="entry name" value="NUDIX_hydrolase-like_dom_sf"/>
</dbReference>